<feature type="region of interest" description="Disordered" evidence="1">
    <location>
        <begin position="43"/>
        <end position="65"/>
    </location>
</feature>
<gene>
    <name evidence="2 4" type="ORF">P152DRAFT_516149</name>
</gene>
<organism evidence="2">
    <name type="scientific">Eremomyces bilateralis CBS 781.70</name>
    <dbReference type="NCBI Taxonomy" id="1392243"/>
    <lineage>
        <taxon>Eukaryota</taxon>
        <taxon>Fungi</taxon>
        <taxon>Dikarya</taxon>
        <taxon>Ascomycota</taxon>
        <taxon>Pezizomycotina</taxon>
        <taxon>Dothideomycetes</taxon>
        <taxon>Dothideomycetes incertae sedis</taxon>
        <taxon>Eremomycetales</taxon>
        <taxon>Eremomycetaceae</taxon>
        <taxon>Eremomyces</taxon>
    </lineage>
</organism>
<reference evidence="4" key="3">
    <citation type="submission" date="2025-04" db="UniProtKB">
        <authorList>
            <consortium name="RefSeq"/>
        </authorList>
    </citation>
    <scope>IDENTIFICATION</scope>
    <source>
        <strain evidence="4">CBS 781.70</strain>
    </source>
</reference>
<dbReference type="AlphaFoldDB" id="A0A6G1FX76"/>
<sequence length="240" mass="26732">MLQPIAHRRPEVGRATIMPSVTHIYYALPQPLPRFGAHAMPCDADGDRFSREDKDQPSEPDRSRRSFLHFAASQNQGKADGVCLDLVGRVVRDRLFQTYGCWAVESGGRQRTKTLSPALVIVASREQAQSDDQNDADQYLAGVWEARDDSNRSQVPYSYQKEATRVEISVDLVPPFQAMGSDMVLACGELRRLSKRATGELSAVIDIVQTTHSVLISPSRRHAGTIGYVNTLMPRYNCAR</sequence>
<name>A0A6G1FX76_9PEZI</name>
<dbReference type="GeneID" id="54423501"/>
<reference evidence="4" key="2">
    <citation type="submission" date="2020-04" db="EMBL/GenBank/DDBJ databases">
        <authorList>
            <consortium name="NCBI Genome Project"/>
        </authorList>
    </citation>
    <scope>NUCLEOTIDE SEQUENCE</scope>
    <source>
        <strain evidence="4">CBS 781.70</strain>
    </source>
</reference>
<feature type="compositionally biased region" description="Basic and acidic residues" evidence="1">
    <location>
        <begin position="45"/>
        <end position="64"/>
    </location>
</feature>
<protein>
    <submittedName>
        <fullName evidence="2 4">Uncharacterized protein</fullName>
    </submittedName>
</protein>
<accession>A0A6G1FX76</accession>
<keyword evidence="3" id="KW-1185">Reference proteome</keyword>
<dbReference type="EMBL" id="ML975167">
    <property type="protein sequence ID" value="KAF1810280.1"/>
    <property type="molecule type" value="Genomic_DNA"/>
</dbReference>
<reference evidence="2 4" key="1">
    <citation type="submission" date="2020-01" db="EMBL/GenBank/DDBJ databases">
        <authorList>
            <consortium name="DOE Joint Genome Institute"/>
            <person name="Haridas S."/>
            <person name="Albert R."/>
            <person name="Binder M."/>
            <person name="Bloem J."/>
            <person name="Labutti K."/>
            <person name="Salamov A."/>
            <person name="Andreopoulos B."/>
            <person name="Baker S.E."/>
            <person name="Barry K."/>
            <person name="Bills G."/>
            <person name="Bluhm B.H."/>
            <person name="Cannon C."/>
            <person name="Castanera R."/>
            <person name="Culley D.E."/>
            <person name="Daum C."/>
            <person name="Ezra D."/>
            <person name="Gonzalez J.B."/>
            <person name="Henrissat B."/>
            <person name="Kuo A."/>
            <person name="Liang C."/>
            <person name="Lipzen A."/>
            <person name="Lutzoni F."/>
            <person name="Magnuson J."/>
            <person name="Mondo S."/>
            <person name="Nolan M."/>
            <person name="Ohm R."/>
            <person name="Pangilinan J."/>
            <person name="Park H.-J."/>
            <person name="Ramirez L."/>
            <person name="Alfaro M."/>
            <person name="Sun H."/>
            <person name="Tritt A."/>
            <person name="Yoshinaga Y."/>
            <person name="Zwiers L.-H."/>
            <person name="Turgeon B.G."/>
            <person name="Goodwin S.B."/>
            <person name="Spatafora J.W."/>
            <person name="Crous P.W."/>
            <person name="Grigoriev I.V."/>
        </authorList>
    </citation>
    <scope>NUCLEOTIDE SEQUENCE</scope>
    <source>
        <strain evidence="2 4">CBS 781.70</strain>
    </source>
</reference>
<dbReference type="Proteomes" id="UP000504638">
    <property type="component" value="Unplaced"/>
</dbReference>
<evidence type="ECO:0000313" key="3">
    <source>
        <dbReference type="Proteomes" id="UP000504638"/>
    </source>
</evidence>
<proteinExistence type="predicted"/>
<dbReference type="RefSeq" id="XP_033531911.1">
    <property type="nucleotide sequence ID" value="XM_033682931.1"/>
</dbReference>
<evidence type="ECO:0000256" key="1">
    <source>
        <dbReference type="SAM" id="MobiDB-lite"/>
    </source>
</evidence>
<evidence type="ECO:0000313" key="2">
    <source>
        <dbReference type="EMBL" id="KAF1810280.1"/>
    </source>
</evidence>
<evidence type="ECO:0000313" key="4">
    <source>
        <dbReference type="RefSeq" id="XP_033531911.1"/>
    </source>
</evidence>